<reference evidence="11 12" key="1">
    <citation type="journal article" date="2021" name="Cell">
        <title>Tracing the genetic footprints of vertebrate landing in non-teleost ray-finned fishes.</title>
        <authorList>
            <person name="Bi X."/>
            <person name="Wang K."/>
            <person name="Yang L."/>
            <person name="Pan H."/>
            <person name="Jiang H."/>
            <person name="Wei Q."/>
            <person name="Fang M."/>
            <person name="Yu H."/>
            <person name="Zhu C."/>
            <person name="Cai Y."/>
            <person name="He Y."/>
            <person name="Gan X."/>
            <person name="Zeng H."/>
            <person name="Yu D."/>
            <person name="Zhu Y."/>
            <person name="Jiang H."/>
            <person name="Qiu Q."/>
            <person name="Yang H."/>
            <person name="Zhang Y.E."/>
            <person name="Wang W."/>
            <person name="Zhu M."/>
            <person name="He S."/>
            <person name="Zhang G."/>
        </authorList>
    </citation>
    <scope>NUCLEOTIDE SEQUENCE [LARGE SCALE GENOMIC DNA]</scope>
    <source>
        <strain evidence="11">Bchr_013</strain>
    </source>
</reference>
<name>A0A8X8BJ17_POLSE</name>
<dbReference type="GO" id="GO:0005576">
    <property type="term" value="C:extracellular region"/>
    <property type="evidence" value="ECO:0007669"/>
    <property type="project" value="UniProtKB-SubCell"/>
</dbReference>
<comment type="function">
    <text evidence="7">ADM function is mediated by the CALCRL-RAMP2 and CALCRL-RAMP3 receptor complexes with ADM showing the highest potency for the CALCRL-RAMP2 complex.</text>
</comment>
<protein>
    <recommendedName>
        <fullName evidence="6">Pro-adrenomedullin</fullName>
    </recommendedName>
</protein>
<evidence type="ECO:0000256" key="4">
    <source>
        <dbReference type="ARBA" id="ARBA00022729"/>
    </source>
</evidence>
<dbReference type="PANTHER" id="PTHR23414">
    <property type="entry name" value="ADRENOMEDULLIN, ADM"/>
    <property type="match status" value="1"/>
</dbReference>
<evidence type="ECO:0000256" key="8">
    <source>
        <dbReference type="PIRSR" id="PIRSR621116-50"/>
    </source>
</evidence>
<accession>A0A8X8BJ17</accession>
<evidence type="ECO:0000256" key="9">
    <source>
        <dbReference type="SAM" id="MobiDB-lite"/>
    </source>
</evidence>
<keyword evidence="5 8" id="KW-1015">Disulfide bond</keyword>
<gene>
    <name evidence="11" type="primary">Adm_1</name>
    <name evidence="11" type="ORF">GTO96_0007492</name>
</gene>
<comment type="similarity">
    <text evidence="2">Belongs to the adrenomedullin family.</text>
</comment>
<dbReference type="InterPro" id="IPR001710">
    <property type="entry name" value="Pro-ADM"/>
</dbReference>
<organism evidence="11 12">
    <name type="scientific">Polypterus senegalus</name>
    <name type="common">Senegal bichir</name>
    <dbReference type="NCBI Taxonomy" id="55291"/>
    <lineage>
        <taxon>Eukaryota</taxon>
        <taxon>Metazoa</taxon>
        <taxon>Chordata</taxon>
        <taxon>Craniata</taxon>
        <taxon>Vertebrata</taxon>
        <taxon>Euteleostomi</taxon>
        <taxon>Actinopterygii</taxon>
        <taxon>Polypteriformes</taxon>
        <taxon>Polypteridae</taxon>
        <taxon>Polypterus</taxon>
    </lineage>
</organism>
<dbReference type="AlphaFoldDB" id="A0A8X8BJ17"/>
<feature type="disulfide bond" evidence="8">
    <location>
        <begin position="100"/>
        <end position="105"/>
    </location>
</feature>
<dbReference type="InterPro" id="IPR051665">
    <property type="entry name" value="Adrenomedullin-reg_peptide"/>
</dbReference>
<dbReference type="InterPro" id="IPR021116">
    <property type="entry name" value="Calcitonin/adrenomedullin"/>
</dbReference>
<feature type="chain" id="PRO_5036443685" description="Pro-adrenomedullin" evidence="10">
    <location>
        <begin position="27"/>
        <end position="143"/>
    </location>
</feature>
<feature type="non-terminal residue" evidence="11">
    <location>
        <position position="1"/>
    </location>
</feature>
<feature type="signal peptide" evidence="10">
    <location>
        <begin position="1"/>
        <end position="26"/>
    </location>
</feature>
<dbReference type="GO" id="GO:0007189">
    <property type="term" value="P:adenylate cyclase-activating G protein-coupled receptor signaling pathway"/>
    <property type="evidence" value="ECO:0007669"/>
    <property type="project" value="TreeGrafter"/>
</dbReference>
<feature type="non-terminal residue" evidence="11">
    <location>
        <position position="143"/>
    </location>
</feature>
<keyword evidence="4 10" id="KW-0732">Signal</keyword>
<evidence type="ECO:0000256" key="7">
    <source>
        <dbReference type="ARBA" id="ARBA00049577"/>
    </source>
</evidence>
<dbReference type="GO" id="GO:0005179">
    <property type="term" value="F:hormone activity"/>
    <property type="evidence" value="ECO:0007669"/>
    <property type="project" value="InterPro"/>
</dbReference>
<keyword evidence="3" id="KW-0964">Secreted</keyword>
<sequence>MYKSFLLMRPLPVLLLLCMFMCQAASFRLPEENNVTFKEMKFEKLWFRPVRSTIHNTLGAEKQYIRPEDLRDALKVPVRPFPVQNRSKRAVYMPNPNRGCHLGTCQLQNLASLLYRMGGKTVKEESKQNMSDPHGYGRRRRRR</sequence>
<evidence type="ECO:0000256" key="1">
    <source>
        <dbReference type="ARBA" id="ARBA00004613"/>
    </source>
</evidence>
<evidence type="ECO:0000256" key="5">
    <source>
        <dbReference type="ARBA" id="ARBA00023157"/>
    </source>
</evidence>
<comment type="caution">
    <text evidence="11">The sequence shown here is derived from an EMBL/GenBank/DDBJ whole genome shotgun (WGS) entry which is preliminary data.</text>
</comment>
<dbReference type="PRINTS" id="PR00801">
    <property type="entry name" value="ADRENOMEDULN"/>
</dbReference>
<feature type="region of interest" description="Disordered" evidence="9">
    <location>
        <begin position="121"/>
        <end position="143"/>
    </location>
</feature>
<evidence type="ECO:0000256" key="10">
    <source>
        <dbReference type="SAM" id="SignalP"/>
    </source>
</evidence>
<evidence type="ECO:0000313" key="11">
    <source>
        <dbReference type="EMBL" id="KAG2456001.1"/>
    </source>
</evidence>
<evidence type="ECO:0000256" key="6">
    <source>
        <dbReference type="ARBA" id="ARBA00023472"/>
    </source>
</evidence>
<dbReference type="EMBL" id="JAATIS010009265">
    <property type="protein sequence ID" value="KAG2456001.1"/>
    <property type="molecule type" value="Genomic_DNA"/>
</dbReference>
<keyword evidence="12" id="KW-1185">Reference proteome</keyword>
<dbReference type="OrthoDB" id="8854792at2759"/>
<dbReference type="Proteomes" id="UP000886611">
    <property type="component" value="Unassembled WGS sequence"/>
</dbReference>
<proteinExistence type="inferred from homology"/>
<evidence type="ECO:0000313" key="12">
    <source>
        <dbReference type="Proteomes" id="UP000886611"/>
    </source>
</evidence>
<dbReference type="GO" id="GO:0003073">
    <property type="term" value="P:regulation of systemic arterial blood pressure"/>
    <property type="evidence" value="ECO:0007669"/>
    <property type="project" value="TreeGrafter"/>
</dbReference>
<dbReference type="GO" id="GO:0010460">
    <property type="term" value="P:positive regulation of heart rate"/>
    <property type="evidence" value="ECO:0007669"/>
    <property type="project" value="TreeGrafter"/>
</dbReference>
<evidence type="ECO:0000256" key="2">
    <source>
        <dbReference type="ARBA" id="ARBA00010575"/>
    </source>
</evidence>
<comment type="subcellular location">
    <subcellularLocation>
        <location evidence="1">Secreted</location>
    </subcellularLocation>
</comment>
<dbReference type="Pfam" id="PF00214">
    <property type="entry name" value="Calc_CGRP_IAPP"/>
    <property type="match status" value="1"/>
</dbReference>
<dbReference type="PANTHER" id="PTHR23414:SF6">
    <property type="entry name" value="ADRENOMEDULLIN-5-LIKE PROTEIN-RELATED"/>
    <property type="match status" value="1"/>
</dbReference>
<evidence type="ECO:0000256" key="3">
    <source>
        <dbReference type="ARBA" id="ARBA00022525"/>
    </source>
</evidence>